<proteinExistence type="predicted"/>
<dbReference type="EMBL" id="KZ451982">
    <property type="protein sequence ID" value="PKA54763.1"/>
    <property type="molecule type" value="Genomic_DNA"/>
</dbReference>
<evidence type="ECO:0000256" key="1">
    <source>
        <dbReference type="SAM" id="MobiDB-lite"/>
    </source>
</evidence>
<accession>A0A2I0AGT0</accession>
<keyword evidence="3" id="KW-1185">Reference proteome</keyword>
<feature type="region of interest" description="Disordered" evidence="1">
    <location>
        <begin position="1"/>
        <end position="70"/>
    </location>
</feature>
<evidence type="ECO:0000313" key="3">
    <source>
        <dbReference type="Proteomes" id="UP000236161"/>
    </source>
</evidence>
<feature type="compositionally biased region" description="Low complexity" evidence="1">
    <location>
        <begin position="30"/>
        <end position="39"/>
    </location>
</feature>
<name>A0A2I0AGT0_9ASPA</name>
<sequence>MDRVLNYLKDGTQPDNRQAAKKQSLNAPNTSSSTESSTEGLTPDPSLKMSETRRGTRSHESYSRRGMWNSRPWPKFDHANPASGILLARYPQRCSVIRGEVPLVPILRRYAKIACRLSQAYQFVMALRCLGAGLSEFDAYRYEKIQVDSGCS</sequence>
<gene>
    <name evidence="2" type="ORF">AXF42_Ash000598</name>
</gene>
<protein>
    <submittedName>
        <fullName evidence="2">Uncharacterized protein</fullName>
    </submittedName>
</protein>
<dbReference type="Proteomes" id="UP000236161">
    <property type="component" value="Unassembled WGS sequence"/>
</dbReference>
<dbReference type="AlphaFoldDB" id="A0A2I0AGT0"/>
<feature type="compositionally biased region" description="Basic and acidic residues" evidence="1">
    <location>
        <begin position="50"/>
        <end position="63"/>
    </location>
</feature>
<reference evidence="2 3" key="1">
    <citation type="journal article" date="2017" name="Nature">
        <title>The Apostasia genome and the evolution of orchids.</title>
        <authorList>
            <person name="Zhang G.Q."/>
            <person name="Liu K.W."/>
            <person name="Li Z."/>
            <person name="Lohaus R."/>
            <person name="Hsiao Y.Y."/>
            <person name="Niu S.C."/>
            <person name="Wang J.Y."/>
            <person name="Lin Y.C."/>
            <person name="Xu Q."/>
            <person name="Chen L.J."/>
            <person name="Yoshida K."/>
            <person name="Fujiwara S."/>
            <person name="Wang Z.W."/>
            <person name="Zhang Y.Q."/>
            <person name="Mitsuda N."/>
            <person name="Wang M."/>
            <person name="Liu G.H."/>
            <person name="Pecoraro L."/>
            <person name="Huang H.X."/>
            <person name="Xiao X.J."/>
            <person name="Lin M."/>
            <person name="Wu X.Y."/>
            <person name="Wu W.L."/>
            <person name="Chen Y.Y."/>
            <person name="Chang S.B."/>
            <person name="Sakamoto S."/>
            <person name="Ohme-Takagi M."/>
            <person name="Yagi M."/>
            <person name="Zeng S.J."/>
            <person name="Shen C.Y."/>
            <person name="Yeh C.M."/>
            <person name="Luo Y.B."/>
            <person name="Tsai W.C."/>
            <person name="Van de Peer Y."/>
            <person name="Liu Z.J."/>
        </authorList>
    </citation>
    <scope>NUCLEOTIDE SEQUENCE [LARGE SCALE GENOMIC DNA]</scope>
    <source>
        <strain evidence="3">cv. Shenzhen</strain>
        <tissue evidence="2">Stem</tissue>
    </source>
</reference>
<evidence type="ECO:0000313" key="2">
    <source>
        <dbReference type="EMBL" id="PKA54763.1"/>
    </source>
</evidence>
<organism evidence="2 3">
    <name type="scientific">Apostasia shenzhenica</name>
    <dbReference type="NCBI Taxonomy" id="1088818"/>
    <lineage>
        <taxon>Eukaryota</taxon>
        <taxon>Viridiplantae</taxon>
        <taxon>Streptophyta</taxon>
        <taxon>Embryophyta</taxon>
        <taxon>Tracheophyta</taxon>
        <taxon>Spermatophyta</taxon>
        <taxon>Magnoliopsida</taxon>
        <taxon>Liliopsida</taxon>
        <taxon>Asparagales</taxon>
        <taxon>Orchidaceae</taxon>
        <taxon>Apostasioideae</taxon>
        <taxon>Apostasia</taxon>
    </lineage>
</organism>
<feature type="compositionally biased region" description="Polar residues" evidence="1">
    <location>
        <begin position="13"/>
        <end position="29"/>
    </location>
</feature>